<organism evidence="1 2">
    <name type="scientific">Aspergillus neoniger (strain CBS 115656)</name>
    <dbReference type="NCBI Taxonomy" id="1448310"/>
    <lineage>
        <taxon>Eukaryota</taxon>
        <taxon>Fungi</taxon>
        <taxon>Dikarya</taxon>
        <taxon>Ascomycota</taxon>
        <taxon>Pezizomycotina</taxon>
        <taxon>Eurotiomycetes</taxon>
        <taxon>Eurotiomycetidae</taxon>
        <taxon>Eurotiales</taxon>
        <taxon>Aspergillaceae</taxon>
        <taxon>Aspergillus</taxon>
        <taxon>Aspergillus subgen. Circumdati</taxon>
    </lineage>
</organism>
<dbReference type="GeneID" id="37120689"/>
<name>A0A318Y9B2_ASPNB</name>
<protein>
    <submittedName>
        <fullName evidence="1">Uncharacterized protein</fullName>
    </submittedName>
</protein>
<evidence type="ECO:0000313" key="1">
    <source>
        <dbReference type="EMBL" id="PYH30147.1"/>
    </source>
</evidence>
<keyword evidence="2" id="KW-1185">Reference proteome</keyword>
<dbReference type="RefSeq" id="XP_025475625.1">
    <property type="nucleotide sequence ID" value="XM_025618233.1"/>
</dbReference>
<reference evidence="1" key="1">
    <citation type="submission" date="2016-12" db="EMBL/GenBank/DDBJ databases">
        <title>The genomes of Aspergillus section Nigri reveals drivers in fungal speciation.</title>
        <authorList>
            <consortium name="DOE Joint Genome Institute"/>
            <person name="Vesth T.C."/>
            <person name="Nybo J."/>
            <person name="Theobald S."/>
            <person name="Brandl J."/>
            <person name="Frisvad J.C."/>
            <person name="Nielsen K.F."/>
            <person name="Lyhne E.K."/>
            <person name="Kogle M.E."/>
            <person name="Kuo A."/>
            <person name="Riley R."/>
            <person name="Clum A."/>
            <person name="Nolan M."/>
            <person name="Lipzen A."/>
            <person name="Salamov A."/>
            <person name="Henrissat B."/>
            <person name="Wiebenga A."/>
            <person name="De Vries R.P."/>
            <person name="Grigoriev I.V."/>
            <person name="Mortensen U.H."/>
            <person name="Andersen M.R."/>
            <person name="Baker S.E."/>
        </authorList>
    </citation>
    <scope>NUCLEOTIDE SEQUENCE [LARGE SCALE GENOMIC DNA]</scope>
    <source>
        <strain evidence="1">CBS 115656</strain>
    </source>
</reference>
<accession>A0A318Y9B2</accession>
<dbReference type="AlphaFoldDB" id="A0A318Y9B2"/>
<dbReference type="EMBL" id="KZ821483">
    <property type="protein sequence ID" value="PYH30147.1"/>
    <property type="molecule type" value="Genomic_DNA"/>
</dbReference>
<dbReference type="Proteomes" id="UP000247647">
    <property type="component" value="Unassembled WGS sequence"/>
</dbReference>
<sequence>MLMATRGKLISSGLNDTPVLLLLPSINSIRLYYARRVGAAARTLAGEDPSRRTDQVSIALHIYCKALRSRQPRKNRDILPSQARLHWSAVFDPIDIDWMIRLAPSPLRLIRTCSYGSRPEANFVDDIVEIAPVNLTSIMEVYLVCRTCRDTLCMIVTILCGGAFIELQEHLRLSASVGISIDLKAAQAPVCC</sequence>
<evidence type="ECO:0000313" key="2">
    <source>
        <dbReference type="Proteomes" id="UP000247647"/>
    </source>
</evidence>
<gene>
    <name evidence="1" type="ORF">BO87DRAFT_159223</name>
</gene>
<proteinExistence type="predicted"/>